<feature type="region of interest" description="Disordered" evidence="13">
    <location>
        <begin position="1"/>
        <end position="20"/>
    </location>
</feature>
<keyword evidence="15" id="KW-1185">Reference proteome</keyword>
<name>A0A1G9DKX8_9GAMM</name>
<dbReference type="GO" id="GO:0005829">
    <property type="term" value="C:cytosol"/>
    <property type="evidence" value="ECO:0007669"/>
    <property type="project" value="InterPro"/>
</dbReference>
<dbReference type="GO" id="GO:0071949">
    <property type="term" value="F:FAD binding"/>
    <property type="evidence" value="ECO:0007669"/>
    <property type="project" value="TreeGrafter"/>
</dbReference>
<dbReference type="GO" id="GO:0009086">
    <property type="term" value="P:methionine biosynthetic process"/>
    <property type="evidence" value="ECO:0007669"/>
    <property type="project" value="UniProtKB-KW"/>
</dbReference>
<evidence type="ECO:0000256" key="6">
    <source>
        <dbReference type="ARBA" id="ARBA00022827"/>
    </source>
</evidence>
<keyword evidence="4" id="KW-0028">Amino-acid biosynthesis</keyword>
<sequence length="298" mass="33097">MPVLAGTRSLGGQEKDRTMTDTPRISFEFFPPKTPAGREKLYKTRETLQEFQPAFFSVTYGAGGTTRETTSNIVTGLRRDGISIAPHLSFGGDDEETVLGLLNSYREAGVDRIVALRGDMPSGMGTVAQLVYANELVAFIRRHTGEHFHLEVAAYPEIHPEAESYDDDIRYLKGKFEAGANSALTQYFYNPDAYFYFLDQCEKAGIDAPIYPGIMPITNFANLARFSRNCGAEIPRWLKKRMESFSNPDDIRKLGLEVVTDLCETLLAGGAPGLHFYTMNQVEPTAEILRALEIETGA</sequence>
<evidence type="ECO:0000256" key="4">
    <source>
        <dbReference type="ARBA" id="ARBA00022605"/>
    </source>
</evidence>
<comment type="similarity">
    <text evidence="3 12">Belongs to the methylenetetrahydrofolate reductase family.</text>
</comment>
<dbReference type="InterPro" id="IPR029041">
    <property type="entry name" value="FAD-linked_oxidoreductase-like"/>
</dbReference>
<evidence type="ECO:0000256" key="10">
    <source>
        <dbReference type="ARBA" id="ARBA00034478"/>
    </source>
</evidence>
<dbReference type="Pfam" id="PF02219">
    <property type="entry name" value="MTHFR"/>
    <property type="match status" value="1"/>
</dbReference>
<dbReference type="UniPathway" id="UPA00193"/>
<proteinExistence type="inferred from homology"/>
<dbReference type="InterPro" id="IPR004620">
    <property type="entry name" value="MTHF_reductase_bac"/>
</dbReference>
<evidence type="ECO:0000313" key="15">
    <source>
        <dbReference type="Proteomes" id="UP000199305"/>
    </source>
</evidence>
<dbReference type="EMBL" id="FNFH01000006">
    <property type="protein sequence ID" value="SDK64536.1"/>
    <property type="molecule type" value="Genomic_DNA"/>
</dbReference>
<evidence type="ECO:0000256" key="13">
    <source>
        <dbReference type="SAM" id="MobiDB-lite"/>
    </source>
</evidence>
<dbReference type="PANTHER" id="PTHR45754:SF3">
    <property type="entry name" value="METHYLENETETRAHYDROFOLATE REDUCTASE (NADPH)"/>
    <property type="match status" value="1"/>
</dbReference>
<protein>
    <recommendedName>
        <fullName evidence="12">Methylenetetrahydrofolate reductase</fullName>
        <ecNumber evidence="12">1.5.1.54</ecNumber>
    </recommendedName>
</protein>
<evidence type="ECO:0000256" key="7">
    <source>
        <dbReference type="ARBA" id="ARBA00023002"/>
    </source>
</evidence>
<dbReference type="AlphaFoldDB" id="A0A1G9DKX8"/>
<evidence type="ECO:0000256" key="5">
    <source>
        <dbReference type="ARBA" id="ARBA00022630"/>
    </source>
</evidence>
<dbReference type="SUPFAM" id="SSF51730">
    <property type="entry name" value="FAD-linked oxidoreductase"/>
    <property type="match status" value="1"/>
</dbReference>
<evidence type="ECO:0000256" key="11">
    <source>
        <dbReference type="ARBA" id="ARBA00048628"/>
    </source>
</evidence>
<organism evidence="14 15">
    <name type="scientific">Microbulbifer yueqingensis</name>
    <dbReference type="NCBI Taxonomy" id="658219"/>
    <lineage>
        <taxon>Bacteria</taxon>
        <taxon>Pseudomonadati</taxon>
        <taxon>Pseudomonadota</taxon>
        <taxon>Gammaproteobacteria</taxon>
        <taxon>Cellvibrionales</taxon>
        <taxon>Microbulbiferaceae</taxon>
        <taxon>Microbulbifer</taxon>
    </lineage>
</organism>
<evidence type="ECO:0000256" key="9">
    <source>
        <dbReference type="ARBA" id="ARBA00023167"/>
    </source>
</evidence>
<keyword evidence="5 12" id="KW-0285">Flavoprotein</keyword>
<comment type="pathway">
    <text evidence="10">Amino-acid biosynthesis; L-methionine biosynthesis via de novo pathway.</text>
</comment>
<dbReference type="CDD" id="cd00537">
    <property type="entry name" value="MTHFR"/>
    <property type="match status" value="1"/>
</dbReference>
<keyword evidence="8" id="KW-0520">NAD</keyword>
<dbReference type="Gene3D" id="3.20.20.220">
    <property type="match status" value="1"/>
</dbReference>
<comment type="cofactor">
    <cofactor evidence="1 12">
        <name>FAD</name>
        <dbReference type="ChEBI" id="CHEBI:57692"/>
    </cofactor>
</comment>
<reference evidence="15" key="1">
    <citation type="submission" date="2016-10" db="EMBL/GenBank/DDBJ databases">
        <authorList>
            <person name="Varghese N."/>
            <person name="Submissions S."/>
        </authorList>
    </citation>
    <scope>NUCLEOTIDE SEQUENCE [LARGE SCALE GENOMIC DNA]</scope>
    <source>
        <strain evidence="15">CGMCC 1.10658</strain>
    </source>
</reference>
<evidence type="ECO:0000256" key="2">
    <source>
        <dbReference type="ARBA" id="ARBA00004777"/>
    </source>
</evidence>
<keyword evidence="6 12" id="KW-0274">FAD</keyword>
<gene>
    <name evidence="14" type="ORF">SAMN05216212_2851</name>
</gene>
<evidence type="ECO:0000256" key="12">
    <source>
        <dbReference type="RuleBase" id="RU003862"/>
    </source>
</evidence>
<evidence type="ECO:0000313" key="14">
    <source>
        <dbReference type="EMBL" id="SDK64536.1"/>
    </source>
</evidence>
<comment type="pathway">
    <text evidence="2 12">One-carbon metabolism; tetrahydrofolate interconversion.</text>
</comment>
<dbReference type="PANTHER" id="PTHR45754">
    <property type="entry name" value="METHYLENETETRAHYDROFOLATE REDUCTASE"/>
    <property type="match status" value="1"/>
</dbReference>
<dbReference type="GO" id="GO:0106312">
    <property type="term" value="F:methylenetetrahydrofolate reductase (NADH) activity"/>
    <property type="evidence" value="ECO:0007669"/>
    <property type="project" value="UniProtKB-EC"/>
</dbReference>
<dbReference type="STRING" id="658219.SAMN05216212_2851"/>
<dbReference type="InterPro" id="IPR003171">
    <property type="entry name" value="Mehydrof_redctse-like"/>
</dbReference>
<dbReference type="NCBIfam" id="TIGR00676">
    <property type="entry name" value="fadh2"/>
    <property type="match status" value="1"/>
</dbReference>
<evidence type="ECO:0000256" key="8">
    <source>
        <dbReference type="ARBA" id="ARBA00023027"/>
    </source>
</evidence>
<dbReference type="Proteomes" id="UP000199305">
    <property type="component" value="Unassembled WGS sequence"/>
</dbReference>
<keyword evidence="7 12" id="KW-0560">Oxidoreductase</keyword>
<accession>A0A1G9DKX8</accession>
<keyword evidence="9" id="KW-0486">Methionine biosynthesis</keyword>
<comment type="catalytic activity">
    <reaction evidence="11">
        <text>(6S)-5-methyl-5,6,7,8-tetrahydrofolate + NAD(+) = (6R)-5,10-methylene-5,6,7,8-tetrahydrofolate + NADH + H(+)</text>
        <dbReference type="Rhea" id="RHEA:19821"/>
        <dbReference type="ChEBI" id="CHEBI:15378"/>
        <dbReference type="ChEBI" id="CHEBI:15636"/>
        <dbReference type="ChEBI" id="CHEBI:18608"/>
        <dbReference type="ChEBI" id="CHEBI:57540"/>
        <dbReference type="ChEBI" id="CHEBI:57945"/>
        <dbReference type="EC" id="1.5.1.54"/>
    </reaction>
    <physiologicalReaction direction="right-to-left" evidence="11">
        <dbReference type="Rhea" id="RHEA:19823"/>
    </physiologicalReaction>
</comment>
<evidence type="ECO:0000256" key="3">
    <source>
        <dbReference type="ARBA" id="ARBA00006743"/>
    </source>
</evidence>
<dbReference type="EC" id="1.5.1.54" evidence="12"/>
<evidence type="ECO:0000256" key="1">
    <source>
        <dbReference type="ARBA" id="ARBA00001974"/>
    </source>
</evidence>
<dbReference type="GO" id="GO:0035999">
    <property type="term" value="P:tetrahydrofolate interconversion"/>
    <property type="evidence" value="ECO:0007669"/>
    <property type="project" value="UniProtKB-UniPathway"/>
</dbReference>